<evidence type="ECO:0008006" key="4">
    <source>
        <dbReference type="Google" id="ProtNLM"/>
    </source>
</evidence>
<feature type="signal peptide" evidence="1">
    <location>
        <begin position="1"/>
        <end position="21"/>
    </location>
</feature>
<dbReference type="Proteomes" id="UP000244336">
    <property type="component" value="Chromosome 7"/>
</dbReference>
<dbReference type="Gramene" id="PUZ46246">
    <property type="protein sequence ID" value="PUZ46246"/>
    <property type="gene ID" value="GQ55_7G040000"/>
</dbReference>
<sequence length="94" mass="10300">MGASRSLLLWLLLSAPRSSPAVVVARFGRRCRRGRLHRHHYLPPSSSRNPPASRPSCASSFLAPSMLIRFSTGHHGDLSSLPLALRRHCSTSST</sequence>
<evidence type="ECO:0000256" key="1">
    <source>
        <dbReference type="SAM" id="SignalP"/>
    </source>
</evidence>
<keyword evidence="1" id="KW-0732">Signal</keyword>
<reference evidence="2 3" key="1">
    <citation type="submission" date="2018-04" db="EMBL/GenBank/DDBJ databases">
        <title>WGS assembly of Panicum hallii var. hallii HAL2.</title>
        <authorList>
            <person name="Lovell J."/>
            <person name="Jenkins J."/>
            <person name="Lowry D."/>
            <person name="Mamidi S."/>
            <person name="Sreedasyam A."/>
            <person name="Weng X."/>
            <person name="Barry K."/>
            <person name="Bonette J."/>
            <person name="Campitelli B."/>
            <person name="Daum C."/>
            <person name="Gordon S."/>
            <person name="Gould B."/>
            <person name="Lipzen A."/>
            <person name="MacQueen A."/>
            <person name="Palacio-Mejia J."/>
            <person name="Plott C."/>
            <person name="Shakirov E."/>
            <person name="Shu S."/>
            <person name="Yoshinaga Y."/>
            <person name="Zane M."/>
            <person name="Rokhsar D."/>
            <person name="Grimwood J."/>
            <person name="Schmutz J."/>
            <person name="Juenger T."/>
        </authorList>
    </citation>
    <scope>NUCLEOTIDE SEQUENCE [LARGE SCALE GENOMIC DNA]</scope>
    <source>
        <strain evidence="3">cv. HAL2</strain>
    </source>
</reference>
<proteinExistence type="predicted"/>
<name>A0A2T7CSE4_9POAL</name>
<gene>
    <name evidence="2" type="ORF">GQ55_7G040000</name>
</gene>
<accession>A0A2T7CSE4</accession>
<dbReference type="AlphaFoldDB" id="A0A2T7CSE4"/>
<protein>
    <recommendedName>
        <fullName evidence="4">Secreted protein</fullName>
    </recommendedName>
</protein>
<evidence type="ECO:0000313" key="3">
    <source>
        <dbReference type="Proteomes" id="UP000244336"/>
    </source>
</evidence>
<keyword evidence="3" id="KW-1185">Reference proteome</keyword>
<organism evidence="2 3">
    <name type="scientific">Panicum hallii var. hallii</name>
    <dbReference type="NCBI Taxonomy" id="1504633"/>
    <lineage>
        <taxon>Eukaryota</taxon>
        <taxon>Viridiplantae</taxon>
        <taxon>Streptophyta</taxon>
        <taxon>Embryophyta</taxon>
        <taxon>Tracheophyta</taxon>
        <taxon>Spermatophyta</taxon>
        <taxon>Magnoliopsida</taxon>
        <taxon>Liliopsida</taxon>
        <taxon>Poales</taxon>
        <taxon>Poaceae</taxon>
        <taxon>PACMAD clade</taxon>
        <taxon>Panicoideae</taxon>
        <taxon>Panicodae</taxon>
        <taxon>Paniceae</taxon>
        <taxon>Panicinae</taxon>
        <taxon>Panicum</taxon>
        <taxon>Panicum sect. Panicum</taxon>
    </lineage>
</organism>
<dbReference type="EMBL" id="CM009755">
    <property type="protein sequence ID" value="PUZ46246.1"/>
    <property type="molecule type" value="Genomic_DNA"/>
</dbReference>
<evidence type="ECO:0000313" key="2">
    <source>
        <dbReference type="EMBL" id="PUZ46246.1"/>
    </source>
</evidence>
<feature type="chain" id="PRO_5015520844" description="Secreted protein" evidence="1">
    <location>
        <begin position="22"/>
        <end position="94"/>
    </location>
</feature>